<accession>A0A9D0YYB8</accession>
<dbReference type="Proteomes" id="UP000886819">
    <property type="component" value="Unassembled WGS sequence"/>
</dbReference>
<dbReference type="Pfam" id="PF10646">
    <property type="entry name" value="Germane"/>
    <property type="match status" value="2"/>
</dbReference>
<name>A0A9D0YYB8_9FIRM</name>
<dbReference type="EMBL" id="DVFI01000089">
    <property type="protein sequence ID" value="HIQ63105.1"/>
    <property type="molecule type" value="Genomic_DNA"/>
</dbReference>
<reference evidence="2" key="2">
    <citation type="journal article" date="2021" name="PeerJ">
        <title>Extensive microbial diversity within the chicken gut microbiome revealed by metagenomics and culture.</title>
        <authorList>
            <person name="Gilroy R."/>
            <person name="Ravi A."/>
            <person name="Getino M."/>
            <person name="Pursley I."/>
            <person name="Horton D.L."/>
            <person name="Alikhan N.F."/>
            <person name="Baker D."/>
            <person name="Gharbi K."/>
            <person name="Hall N."/>
            <person name="Watson M."/>
            <person name="Adriaenssens E.M."/>
            <person name="Foster-Nyarko E."/>
            <person name="Jarju S."/>
            <person name="Secka A."/>
            <person name="Antonio M."/>
            <person name="Oren A."/>
            <person name="Chaudhuri R.R."/>
            <person name="La Ragione R."/>
            <person name="Hildebrand F."/>
            <person name="Pallen M.J."/>
        </authorList>
    </citation>
    <scope>NUCLEOTIDE SEQUENCE</scope>
    <source>
        <strain evidence="2">ChiHile30-977</strain>
    </source>
</reference>
<proteinExistence type="predicted"/>
<dbReference type="SMART" id="SM00909">
    <property type="entry name" value="Germane"/>
    <property type="match status" value="2"/>
</dbReference>
<reference evidence="2" key="1">
    <citation type="submission" date="2020-10" db="EMBL/GenBank/DDBJ databases">
        <authorList>
            <person name="Gilroy R."/>
        </authorList>
    </citation>
    <scope>NUCLEOTIDE SEQUENCE</scope>
    <source>
        <strain evidence="2">ChiHile30-977</strain>
    </source>
</reference>
<evidence type="ECO:0000313" key="3">
    <source>
        <dbReference type="Proteomes" id="UP000886819"/>
    </source>
</evidence>
<organism evidence="2 3">
    <name type="scientific">Candidatus Avichristensenella intestinipullorum</name>
    <dbReference type="NCBI Taxonomy" id="2840693"/>
    <lineage>
        <taxon>Bacteria</taxon>
        <taxon>Bacillati</taxon>
        <taxon>Bacillota</taxon>
        <taxon>Clostridia</taxon>
        <taxon>Candidatus Avichristensenella</taxon>
    </lineage>
</organism>
<dbReference type="InterPro" id="IPR019606">
    <property type="entry name" value="GerMN"/>
</dbReference>
<comment type="caution">
    <text evidence="2">The sequence shown here is derived from an EMBL/GenBank/DDBJ whole genome shotgun (WGS) entry which is preliminary data.</text>
</comment>
<evidence type="ECO:0000259" key="1">
    <source>
        <dbReference type="SMART" id="SM00909"/>
    </source>
</evidence>
<dbReference type="AlphaFoldDB" id="A0A9D0YYB8"/>
<evidence type="ECO:0000313" key="2">
    <source>
        <dbReference type="EMBL" id="HIQ63105.1"/>
    </source>
</evidence>
<feature type="domain" description="GerMN" evidence="1">
    <location>
        <begin position="234"/>
        <end position="322"/>
    </location>
</feature>
<protein>
    <submittedName>
        <fullName evidence="2">GerMN domain-containing protein</fullName>
    </submittedName>
</protein>
<sequence length="347" mass="36903">MKFGKIKLRREHLERILVGGAAALVLFLAARGTQPPMVEVPYESVPDEVATVAEPDVPMQETTLYYRDGNGYLVPVTVEVPRQEGIAKATLSLLTASTVNDMEAASLGLLTVAPEGTAYDLDISDGRARVDLSAEALNAADAEQESAMVSAIVETLTTFDTVDTVEFLVDGQKRDTLTHGTTVSGTFTGGLVNPESVETGAGLSAADTVMLYFPSDSGRMLVPVTRTVFGEADINTAVFELLKGPRQDSGLQNALPQDCALIDVTVKDGVATINLSREFEQALQGADGGRHALRALMLTCGRFPGVESVEILVEGEPYSTEGPTAAPTFVNSAEEMESWYPGVLEVE</sequence>
<feature type="domain" description="GerMN" evidence="1">
    <location>
        <begin position="87"/>
        <end position="178"/>
    </location>
</feature>
<gene>
    <name evidence="2" type="ORF">IAA66_05900</name>
</gene>